<comment type="caution">
    <text evidence="7">The sequence shown here is derived from an EMBL/GenBank/DDBJ whole genome shotgun (WGS) entry which is preliminary data.</text>
</comment>
<evidence type="ECO:0000313" key="8">
    <source>
        <dbReference type="Proteomes" id="UP001302316"/>
    </source>
</evidence>
<dbReference type="InterPro" id="IPR052037">
    <property type="entry name" value="LPS_export_LptA"/>
</dbReference>
<evidence type="ECO:0000313" key="7">
    <source>
        <dbReference type="EMBL" id="MEA5444871.1"/>
    </source>
</evidence>
<evidence type="ECO:0000256" key="3">
    <source>
        <dbReference type="ARBA" id="ARBA00022764"/>
    </source>
</evidence>
<dbReference type="InterPro" id="IPR005653">
    <property type="entry name" value="OstA-like_N"/>
</dbReference>
<dbReference type="PANTHER" id="PTHR36504">
    <property type="entry name" value="LIPOPOLYSACCHARIDE EXPORT SYSTEM PROTEIN LPTA"/>
    <property type="match status" value="1"/>
</dbReference>
<feature type="domain" description="Organic solvent tolerance-like N-terminal" evidence="6">
    <location>
        <begin position="34"/>
        <end position="141"/>
    </location>
</feature>
<dbReference type="GO" id="GO:0001530">
    <property type="term" value="F:lipopolysaccharide binding"/>
    <property type="evidence" value="ECO:0007669"/>
    <property type="project" value="InterPro"/>
</dbReference>
<keyword evidence="8" id="KW-1185">Reference proteome</keyword>
<evidence type="ECO:0000256" key="4">
    <source>
        <dbReference type="SAM" id="MobiDB-lite"/>
    </source>
</evidence>
<name>A0AAP6JDA6_9GAMM</name>
<evidence type="ECO:0000256" key="2">
    <source>
        <dbReference type="ARBA" id="ARBA00022729"/>
    </source>
</evidence>
<dbReference type="EMBL" id="JAYGII010000004">
    <property type="protein sequence ID" value="MEA5444871.1"/>
    <property type="molecule type" value="Genomic_DNA"/>
</dbReference>
<gene>
    <name evidence="7" type="primary">lptA</name>
    <name evidence="7" type="ORF">VCB98_03455</name>
</gene>
<dbReference type="GO" id="GO:0030288">
    <property type="term" value="C:outer membrane-bounded periplasmic space"/>
    <property type="evidence" value="ECO:0007669"/>
    <property type="project" value="TreeGrafter"/>
</dbReference>
<dbReference type="InterPro" id="IPR014340">
    <property type="entry name" value="LptA"/>
</dbReference>
<dbReference type="Proteomes" id="UP001302316">
    <property type="component" value="Unassembled WGS sequence"/>
</dbReference>
<dbReference type="RefSeq" id="WP_346050503.1">
    <property type="nucleotide sequence ID" value="NZ_JAYGII010000004.1"/>
</dbReference>
<dbReference type="NCBIfam" id="TIGR03002">
    <property type="entry name" value="outer_YhbN_LptA"/>
    <property type="match status" value="1"/>
</dbReference>
<proteinExistence type="predicted"/>
<feature type="chain" id="PRO_5042920196" evidence="5">
    <location>
        <begin position="29"/>
        <end position="175"/>
    </location>
</feature>
<keyword evidence="2 5" id="KW-0732">Signal</keyword>
<feature type="compositionally biased region" description="Basic and acidic residues" evidence="4">
    <location>
        <begin position="144"/>
        <end position="167"/>
    </location>
</feature>
<keyword evidence="1" id="KW-0813">Transport</keyword>
<reference evidence="7 8" key="1">
    <citation type="submission" date="2023-12" db="EMBL/GenBank/DDBJ databases">
        <title>Whole-genome sequencing of halo(alkali)philic microorganisms from hypersaline lakes.</title>
        <authorList>
            <person name="Sorokin D.Y."/>
            <person name="Merkel A.Y."/>
            <person name="Messina E."/>
            <person name="Yakimov M."/>
        </authorList>
    </citation>
    <scope>NUCLEOTIDE SEQUENCE [LARGE SCALE GENOMIC DNA]</scope>
    <source>
        <strain evidence="7 8">AB-CW1</strain>
    </source>
</reference>
<dbReference type="PANTHER" id="PTHR36504:SF1">
    <property type="entry name" value="LIPOPOLYSACCHARIDE EXPORT SYSTEM PROTEIN LPTA"/>
    <property type="match status" value="1"/>
</dbReference>
<dbReference type="Pfam" id="PF03968">
    <property type="entry name" value="LptD_N"/>
    <property type="match status" value="1"/>
</dbReference>
<evidence type="ECO:0000256" key="5">
    <source>
        <dbReference type="SAM" id="SignalP"/>
    </source>
</evidence>
<keyword evidence="3" id="KW-0574">Periplasm</keyword>
<dbReference type="GO" id="GO:0009279">
    <property type="term" value="C:cell outer membrane"/>
    <property type="evidence" value="ECO:0007669"/>
    <property type="project" value="TreeGrafter"/>
</dbReference>
<evidence type="ECO:0000256" key="1">
    <source>
        <dbReference type="ARBA" id="ARBA00022448"/>
    </source>
</evidence>
<feature type="signal peptide" evidence="5">
    <location>
        <begin position="1"/>
        <end position="28"/>
    </location>
</feature>
<accession>A0AAP6JDA6</accession>
<sequence length="175" mass="19734">MFPVTRSGNGPLLFWLLLLLLTPAAVNADSEELEIDADHWEVDGREGISIYEGNVVIRHKELLIKADRAVFTEREPGVFEKAEMTGSPVTLVITPEDGPRTEGEAEFMRYRFEDEVLLMEGTARLKRPRQTLSAESIEYTIPGERIRAQRGEDDEGRVRTRFERGEDSEQQGGGA</sequence>
<evidence type="ECO:0000259" key="6">
    <source>
        <dbReference type="Pfam" id="PF03968"/>
    </source>
</evidence>
<protein>
    <submittedName>
        <fullName evidence="7">Lipopolysaccharide transport periplasmic protein LptA</fullName>
    </submittedName>
</protein>
<dbReference type="GO" id="GO:0015920">
    <property type="term" value="P:lipopolysaccharide transport"/>
    <property type="evidence" value="ECO:0007669"/>
    <property type="project" value="InterPro"/>
</dbReference>
<organism evidence="7 8">
    <name type="scientific">Natronospira elongata</name>
    <dbReference type="NCBI Taxonomy" id="3110268"/>
    <lineage>
        <taxon>Bacteria</taxon>
        <taxon>Pseudomonadati</taxon>
        <taxon>Pseudomonadota</taxon>
        <taxon>Gammaproteobacteria</taxon>
        <taxon>Natronospirales</taxon>
        <taxon>Natronospiraceae</taxon>
        <taxon>Natronospira</taxon>
    </lineage>
</organism>
<feature type="region of interest" description="Disordered" evidence="4">
    <location>
        <begin position="144"/>
        <end position="175"/>
    </location>
</feature>
<dbReference type="Gene3D" id="2.60.450.10">
    <property type="entry name" value="Lipopolysaccharide (LPS) transport protein A like domain"/>
    <property type="match status" value="1"/>
</dbReference>
<dbReference type="GO" id="GO:0017089">
    <property type="term" value="F:glycolipid transfer activity"/>
    <property type="evidence" value="ECO:0007669"/>
    <property type="project" value="TreeGrafter"/>
</dbReference>
<dbReference type="AlphaFoldDB" id="A0AAP6JDA6"/>